<dbReference type="Proteomes" id="UP000567179">
    <property type="component" value="Unassembled WGS sequence"/>
</dbReference>
<proteinExistence type="predicted"/>
<dbReference type="EMBL" id="JAACJJ010000031">
    <property type="protein sequence ID" value="KAF5318161.1"/>
    <property type="molecule type" value="Genomic_DNA"/>
</dbReference>
<gene>
    <name evidence="2" type="ORF">D9619_012118</name>
</gene>
<accession>A0A8H5EZK2</accession>
<protein>
    <submittedName>
        <fullName evidence="2">Uncharacterized protein</fullName>
    </submittedName>
</protein>
<reference evidence="2 3" key="1">
    <citation type="journal article" date="2020" name="ISME J.">
        <title>Uncovering the hidden diversity of litter-decomposition mechanisms in mushroom-forming fungi.</title>
        <authorList>
            <person name="Floudas D."/>
            <person name="Bentzer J."/>
            <person name="Ahren D."/>
            <person name="Johansson T."/>
            <person name="Persson P."/>
            <person name="Tunlid A."/>
        </authorList>
    </citation>
    <scope>NUCLEOTIDE SEQUENCE [LARGE SCALE GENOMIC DNA]</scope>
    <source>
        <strain evidence="2 3">CBS 101986</strain>
    </source>
</reference>
<sequence length="534" mass="59883">MATLTRLREFGYAKCEAGRRMRDLVESSRNRRVSGPCAVNDIRGAARFFGIAYELRLHPRRQVFKFSFQLSALPRSYCRRPTVPQPHTNPRQPGLMEYQQSFDFPHLDLQGHHPSQHPQYQPQYHNSCPAEKDPEQGLHDIASKLGISLEDFLQQWAQITASGDNPFSFLTENLDINANESLYESAYNYGDAGSLCDPGYVSVDQQTIFDQDLCISPQALFVNAPQRALLRNHGGDGGMTARPEHVFAPVVSSNIAQHTTNLYSTTTPDIVPRPEAPLTIPIMYPILDPRKLALLRPGYYHLLSHDPVPTPQNMLGGSSAAAMRMIDDGVITMAQVRDVVLIVPRPSEYVGNPSMPAILFADLNRHGRPGPYVRDVLNSEAKLQGGNDCVLERNNWKTTPLRLNARWPGCITTSEVVSCTNQRGQPLTRTEFAHIVASKVVSLFQKATRMRDFHQTIDSNTAPCDLRQINPMKVRLIGVSYYRKLWVPILATNAKSNIWDDAVGPFPAVARLDRIFPPVSPPRSRPGMRDVFRP</sequence>
<organism evidence="2 3">
    <name type="scientific">Psilocybe cf. subviscida</name>
    <dbReference type="NCBI Taxonomy" id="2480587"/>
    <lineage>
        <taxon>Eukaryota</taxon>
        <taxon>Fungi</taxon>
        <taxon>Dikarya</taxon>
        <taxon>Basidiomycota</taxon>
        <taxon>Agaricomycotina</taxon>
        <taxon>Agaricomycetes</taxon>
        <taxon>Agaricomycetidae</taxon>
        <taxon>Agaricales</taxon>
        <taxon>Agaricineae</taxon>
        <taxon>Strophariaceae</taxon>
        <taxon>Psilocybe</taxon>
    </lineage>
</organism>
<evidence type="ECO:0000313" key="2">
    <source>
        <dbReference type="EMBL" id="KAF5318161.1"/>
    </source>
</evidence>
<dbReference type="AlphaFoldDB" id="A0A8H5EZK2"/>
<evidence type="ECO:0000256" key="1">
    <source>
        <dbReference type="SAM" id="MobiDB-lite"/>
    </source>
</evidence>
<dbReference type="OrthoDB" id="2602575at2759"/>
<evidence type="ECO:0000313" key="3">
    <source>
        <dbReference type="Proteomes" id="UP000567179"/>
    </source>
</evidence>
<name>A0A8H5EZK2_9AGAR</name>
<feature type="region of interest" description="Disordered" evidence="1">
    <location>
        <begin position="107"/>
        <end position="131"/>
    </location>
</feature>
<comment type="caution">
    <text evidence="2">The sequence shown here is derived from an EMBL/GenBank/DDBJ whole genome shotgun (WGS) entry which is preliminary data.</text>
</comment>
<keyword evidence="3" id="KW-1185">Reference proteome</keyword>
<feature type="compositionally biased region" description="Low complexity" evidence="1">
    <location>
        <begin position="112"/>
        <end position="125"/>
    </location>
</feature>